<evidence type="ECO:0000313" key="3">
    <source>
        <dbReference type="EMBL" id="OIV93405.1"/>
    </source>
</evidence>
<evidence type="ECO:0000256" key="1">
    <source>
        <dbReference type="ARBA" id="ARBA00010199"/>
    </source>
</evidence>
<gene>
    <name evidence="3" type="ORF">TanjilG_02942</name>
</gene>
<keyword evidence="2" id="KW-1133">Transmembrane helix</keyword>
<keyword evidence="2" id="KW-0812">Transmembrane</keyword>
<keyword evidence="2" id="KW-0472">Membrane</keyword>
<dbReference type="GO" id="GO:0016020">
    <property type="term" value="C:membrane"/>
    <property type="evidence" value="ECO:0007669"/>
    <property type="project" value="InterPro"/>
</dbReference>
<reference evidence="3 4" key="1">
    <citation type="journal article" date="2017" name="Plant Biotechnol. J.">
        <title>A comprehensive draft genome sequence for lupin (Lupinus angustifolius), an emerging health food: insights into plant-microbe interactions and legume evolution.</title>
        <authorList>
            <person name="Hane J.K."/>
            <person name="Ming Y."/>
            <person name="Kamphuis L.G."/>
            <person name="Nelson M.N."/>
            <person name="Garg G."/>
            <person name="Atkins C.A."/>
            <person name="Bayer P.E."/>
            <person name="Bravo A."/>
            <person name="Bringans S."/>
            <person name="Cannon S."/>
            <person name="Edwards D."/>
            <person name="Foley R."/>
            <person name="Gao L.L."/>
            <person name="Harrison M.J."/>
            <person name="Huang W."/>
            <person name="Hurgobin B."/>
            <person name="Li S."/>
            <person name="Liu C.W."/>
            <person name="McGrath A."/>
            <person name="Morahan G."/>
            <person name="Murray J."/>
            <person name="Weller J."/>
            <person name="Jian J."/>
            <person name="Singh K.B."/>
        </authorList>
    </citation>
    <scope>NUCLEOTIDE SEQUENCE [LARGE SCALE GENOMIC DNA]</scope>
    <source>
        <strain evidence="4">cv. Tanjil</strain>
        <tissue evidence="3">Whole plant</tissue>
    </source>
</reference>
<dbReference type="GO" id="GO:0042910">
    <property type="term" value="F:xenobiotic transmembrane transporter activity"/>
    <property type="evidence" value="ECO:0007669"/>
    <property type="project" value="InterPro"/>
</dbReference>
<dbReference type="OMA" id="AGICEMG"/>
<dbReference type="InterPro" id="IPR002528">
    <property type="entry name" value="MATE_fam"/>
</dbReference>
<dbReference type="AlphaFoldDB" id="A0A1J7FZ40"/>
<feature type="transmembrane region" description="Helical" evidence="2">
    <location>
        <begin position="161"/>
        <end position="185"/>
    </location>
</feature>
<feature type="transmembrane region" description="Helical" evidence="2">
    <location>
        <begin position="55"/>
        <end position="75"/>
    </location>
</feature>
<evidence type="ECO:0000313" key="4">
    <source>
        <dbReference type="Proteomes" id="UP000188354"/>
    </source>
</evidence>
<protein>
    <recommendedName>
        <fullName evidence="5">Protein DETOXIFICATION</fullName>
    </recommendedName>
</protein>
<accession>A0A1J7FZ40</accession>
<evidence type="ECO:0008006" key="5">
    <source>
        <dbReference type="Google" id="ProtNLM"/>
    </source>
</evidence>
<dbReference type="PANTHER" id="PTHR11206">
    <property type="entry name" value="MULTIDRUG RESISTANCE PROTEIN"/>
    <property type="match status" value="1"/>
</dbReference>
<keyword evidence="4" id="KW-1185">Reference proteome</keyword>
<evidence type="ECO:0000256" key="2">
    <source>
        <dbReference type="SAM" id="Phobius"/>
    </source>
</evidence>
<feature type="transmembrane region" description="Helical" evidence="2">
    <location>
        <begin position="134"/>
        <end position="155"/>
    </location>
</feature>
<feature type="transmembrane region" description="Helical" evidence="2">
    <location>
        <begin position="12"/>
        <end position="35"/>
    </location>
</feature>
<proteinExistence type="inferred from homology"/>
<sequence length="221" mass="23399">MLLLGYLGDLELAGGSLAIAFANITGYSVLSGFAVSTRVGNELGANRAYKAKLSAVVSIFMAAVMGFSAVVFATAMRHRWGRMFTGDEDILSLTAVVLPILGLCELGNCPQTVACGVVRGTLRPSVAVNVNLSAFYLVGMPVAVGLGFLGFGWAWVFGLWLGWLLAQVCCAGLMLCVIGTTDWDFEARRAQQMMLANESNGDVGIMDGQEKQLTNVVTLTS</sequence>
<name>A0A1J7FZ40_LUPAN</name>
<dbReference type="GO" id="GO:0015297">
    <property type="term" value="F:antiporter activity"/>
    <property type="evidence" value="ECO:0007669"/>
    <property type="project" value="InterPro"/>
</dbReference>
<dbReference type="EMBL" id="CM007378">
    <property type="protein sequence ID" value="OIV93405.1"/>
    <property type="molecule type" value="Genomic_DNA"/>
</dbReference>
<dbReference type="Proteomes" id="UP000188354">
    <property type="component" value="Chromosome LG18"/>
</dbReference>
<comment type="similarity">
    <text evidence="1">Belongs to the multi antimicrobial extrusion (MATE) (TC 2.A.66.1) family.</text>
</comment>
<dbReference type="Pfam" id="PF01554">
    <property type="entry name" value="MatE"/>
    <property type="match status" value="1"/>
</dbReference>
<organism evidence="3 4">
    <name type="scientific">Lupinus angustifolius</name>
    <name type="common">Narrow-leaved blue lupine</name>
    <dbReference type="NCBI Taxonomy" id="3871"/>
    <lineage>
        <taxon>Eukaryota</taxon>
        <taxon>Viridiplantae</taxon>
        <taxon>Streptophyta</taxon>
        <taxon>Embryophyta</taxon>
        <taxon>Tracheophyta</taxon>
        <taxon>Spermatophyta</taxon>
        <taxon>Magnoliopsida</taxon>
        <taxon>eudicotyledons</taxon>
        <taxon>Gunneridae</taxon>
        <taxon>Pentapetalae</taxon>
        <taxon>rosids</taxon>
        <taxon>fabids</taxon>
        <taxon>Fabales</taxon>
        <taxon>Fabaceae</taxon>
        <taxon>Papilionoideae</taxon>
        <taxon>50 kb inversion clade</taxon>
        <taxon>genistoids sensu lato</taxon>
        <taxon>core genistoids</taxon>
        <taxon>Genisteae</taxon>
        <taxon>Lupinus</taxon>
    </lineage>
</organism>
<dbReference type="Gramene" id="OIV93405">
    <property type="protein sequence ID" value="OIV93405"/>
    <property type="gene ID" value="TanjilG_02942"/>
</dbReference>